<dbReference type="Ensembl" id="ENSPCET00000026687.1">
    <property type="protein sequence ID" value="ENSPCEP00000025823.1"/>
    <property type="gene ID" value="ENSPCEG00000019412.1"/>
</dbReference>
<feature type="domain" description="Serpin" evidence="2">
    <location>
        <begin position="33"/>
        <end position="403"/>
    </location>
</feature>
<proteinExistence type="inferred from homology"/>
<dbReference type="Proteomes" id="UP000694393">
    <property type="component" value="Unplaced"/>
</dbReference>
<reference evidence="3" key="2">
    <citation type="submission" date="2025-09" db="UniProtKB">
        <authorList>
            <consortium name="Ensembl"/>
        </authorList>
    </citation>
    <scope>IDENTIFICATION</scope>
</reference>
<reference evidence="3" key="1">
    <citation type="submission" date="2025-08" db="UniProtKB">
        <authorList>
            <consortium name="Ensembl"/>
        </authorList>
    </citation>
    <scope>IDENTIFICATION</scope>
</reference>
<dbReference type="PANTHER" id="PTHR11461:SF199">
    <property type="entry name" value="SERPIN B11"/>
    <property type="match status" value="1"/>
</dbReference>
<sequence>TCLYSTDLVYFFPRQLFIFTMSGPSEGNTIFCLDFFKVLNEDFASKNIIFSPLSISAALGMVLLGARGNTQTQIQKVSIIKSFVLYLHVYYQCDTPGGIHSQFHDILSAINKPTTSYELAIANRLYGEKTFHFLQQYLVCIQKMYQAELKPTDFRNAAEETREEINLWVESFTKGKIKDLFAPRTLSAATKLVLVNAVYFKGQWAVKFKKEETWEELFHVNETTSRPVQMMHHLGNYKIAKIEEHHCQVLELPYKGGDLSMYILLPNDYAGLTQELTYEKLTTWISPEHLKEDKVKVSLPRFKIETFAALTKYLQALGMTDAFNPAESDLSGIAEGLLVSEAVHKAYIEVNEEGTEAAAATGITVGVTSVRIHGEFVADHPFLFFITHQKTKSILFFGRFSSP</sequence>
<dbReference type="Pfam" id="PF00079">
    <property type="entry name" value="Serpin"/>
    <property type="match status" value="1"/>
</dbReference>
<dbReference type="InterPro" id="IPR042178">
    <property type="entry name" value="Serpin_sf_1"/>
</dbReference>
<dbReference type="PANTHER" id="PTHR11461">
    <property type="entry name" value="SERINE PROTEASE INHIBITOR, SERPIN"/>
    <property type="match status" value="1"/>
</dbReference>
<dbReference type="PROSITE" id="PS00284">
    <property type="entry name" value="SERPIN"/>
    <property type="match status" value="1"/>
</dbReference>
<dbReference type="InterPro" id="IPR023796">
    <property type="entry name" value="Serpin_dom"/>
</dbReference>
<comment type="similarity">
    <text evidence="1">Belongs to the serpin family. Ov-serpin subfamily.</text>
</comment>
<organism evidence="3 4">
    <name type="scientific">Pelusios castaneus</name>
    <name type="common">West African mud turtle</name>
    <dbReference type="NCBI Taxonomy" id="367368"/>
    <lineage>
        <taxon>Eukaryota</taxon>
        <taxon>Metazoa</taxon>
        <taxon>Chordata</taxon>
        <taxon>Craniata</taxon>
        <taxon>Vertebrata</taxon>
        <taxon>Euteleostomi</taxon>
        <taxon>Archelosauria</taxon>
        <taxon>Testudinata</taxon>
        <taxon>Testudines</taxon>
        <taxon>Pleurodira</taxon>
        <taxon>Pelomedusidae</taxon>
        <taxon>Pelusios</taxon>
    </lineage>
</organism>
<dbReference type="InterPro" id="IPR042185">
    <property type="entry name" value="Serpin_sf_2"/>
</dbReference>
<dbReference type="GO" id="GO:0004867">
    <property type="term" value="F:serine-type endopeptidase inhibitor activity"/>
    <property type="evidence" value="ECO:0007669"/>
    <property type="project" value="InterPro"/>
</dbReference>
<dbReference type="SUPFAM" id="SSF56574">
    <property type="entry name" value="Serpins"/>
    <property type="match status" value="1"/>
</dbReference>
<evidence type="ECO:0000313" key="4">
    <source>
        <dbReference type="Proteomes" id="UP000694393"/>
    </source>
</evidence>
<dbReference type="InterPro" id="IPR036186">
    <property type="entry name" value="Serpin_sf"/>
</dbReference>
<evidence type="ECO:0000313" key="3">
    <source>
        <dbReference type="Ensembl" id="ENSPCEP00000025823.1"/>
    </source>
</evidence>
<dbReference type="InterPro" id="IPR000215">
    <property type="entry name" value="Serpin_fam"/>
</dbReference>
<dbReference type="Gene3D" id="2.30.39.10">
    <property type="entry name" value="Alpha-1-antitrypsin, domain 1"/>
    <property type="match status" value="1"/>
</dbReference>
<evidence type="ECO:0000259" key="2">
    <source>
        <dbReference type="SMART" id="SM00093"/>
    </source>
</evidence>
<keyword evidence="4" id="KW-1185">Reference proteome</keyword>
<dbReference type="FunFam" id="2.30.39.10:FF:000001">
    <property type="entry name" value="Serpin family B member 2"/>
    <property type="match status" value="1"/>
</dbReference>
<dbReference type="Gene3D" id="3.30.497.10">
    <property type="entry name" value="Antithrombin, subunit I, domain 2"/>
    <property type="match status" value="1"/>
</dbReference>
<evidence type="ECO:0000256" key="1">
    <source>
        <dbReference type="ARBA" id="ARBA00006426"/>
    </source>
</evidence>
<dbReference type="CDD" id="cd19956">
    <property type="entry name" value="serpinB"/>
    <property type="match status" value="1"/>
</dbReference>
<dbReference type="FunFam" id="3.30.497.10:FF:000001">
    <property type="entry name" value="Serine protease inhibitor"/>
    <property type="match status" value="1"/>
</dbReference>
<dbReference type="FunFam" id="2.10.310.10:FF:000001">
    <property type="entry name" value="Serpin family A member 1"/>
    <property type="match status" value="1"/>
</dbReference>
<dbReference type="AlphaFoldDB" id="A0A8C8SZ51"/>
<dbReference type="GO" id="GO:0005615">
    <property type="term" value="C:extracellular space"/>
    <property type="evidence" value="ECO:0007669"/>
    <property type="project" value="InterPro"/>
</dbReference>
<name>A0A8C8SZ51_9SAUR</name>
<dbReference type="InterPro" id="IPR023795">
    <property type="entry name" value="Serpin_CS"/>
</dbReference>
<dbReference type="SMART" id="SM00093">
    <property type="entry name" value="SERPIN"/>
    <property type="match status" value="1"/>
</dbReference>
<accession>A0A8C8SZ51</accession>
<protein>
    <recommendedName>
        <fullName evidence="2">Serpin domain-containing protein</fullName>
    </recommendedName>
</protein>